<dbReference type="EMBL" id="JMCC02000200">
    <property type="protein sequence ID" value="KIG11689.1"/>
    <property type="molecule type" value="Genomic_DNA"/>
</dbReference>
<organism evidence="2 3">
    <name type="scientific">Enhygromyxa salina</name>
    <dbReference type="NCBI Taxonomy" id="215803"/>
    <lineage>
        <taxon>Bacteria</taxon>
        <taxon>Pseudomonadati</taxon>
        <taxon>Myxococcota</taxon>
        <taxon>Polyangia</taxon>
        <taxon>Nannocystales</taxon>
        <taxon>Nannocystaceae</taxon>
        <taxon>Enhygromyxa</taxon>
    </lineage>
</organism>
<feature type="region of interest" description="Disordered" evidence="1">
    <location>
        <begin position="1"/>
        <end position="24"/>
    </location>
</feature>
<evidence type="ECO:0000313" key="2">
    <source>
        <dbReference type="EMBL" id="KIG11689.1"/>
    </source>
</evidence>
<sequence>MEASADHEPALAVEGHVSSIKEPVQVDPQREAVVEVMSAAVGEGADVCGV</sequence>
<dbReference type="AlphaFoldDB" id="A0A0C1Z2M2"/>
<gene>
    <name evidence="2" type="ORF">DB30_02860</name>
</gene>
<accession>A0A0C1Z2M2</accession>
<comment type="caution">
    <text evidence="2">The sequence shown here is derived from an EMBL/GenBank/DDBJ whole genome shotgun (WGS) entry which is preliminary data.</text>
</comment>
<dbReference type="Proteomes" id="UP000031599">
    <property type="component" value="Unassembled WGS sequence"/>
</dbReference>
<evidence type="ECO:0000256" key="1">
    <source>
        <dbReference type="SAM" id="MobiDB-lite"/>
    </source>
</evidence>
<name>A0A0C1Z2M2_9BACT</name>
<protein>
    <submittedName>
        <fullName evidence="2">Uncharacterized protein</fullName>
    </submittedName>
</protein>
<evidence type="ECO:0000313" key="3">
    <source>
        <dbReference type="Proteomes" id="UP000031599"/>
    </source>
</evidence>
<reference evidence="2 3" key="1">
    <citation type="submission" date="2014-12" db="EMBL/GenBank/DDBJ databases">
        <title>Genome assembly of Enhygromyxa salina DSM 15201.</title>
        <authorList>
            <person name="Sharma G."/>
            <person name="Subramanian S."/>
        </authorList>
    </citation>
    <scope>NUCLEOTIDE SEQUENCE [LARGE SCALE GENOMIC DNA]</scope>
    <source>
        <strain evidence="2 3">DSM 15201</strain>
    </source>
</reference>
<proteinExistence type="predicted"/>